<comment type="pathway">
    <text evidence="1 8">Metabolic intermediate biosynthesis; chorismate biosynthesis; chorismate from D-erythrose 4-phosphate and phosphoenolpyruvate: step 4/7.</text>
</comment>
<feature type="binding site" evidence="8">
    <location>
        <position position="67"/>
    </location>
    <ligand>
        <name>shikimate</name>
        <dbReference type="ChEBI" id="CHEBI:36208"/>
    </ligand>
</feature>
<dbReference type="Pfam" id="PF08501">
    <property type="entry name" value="Shikimate_dh_N"/>
    <property type="match status" value="1"/>
</dbReference>
<feature type="binding site" evidence="8">
    <location>
        <position position="249"/>
    </location>
    <ligand>
        <name>NADP(+)</name>
        <dbReference type="ChEBI" id="CHEBI:58349"/>
    </ligand>
</feature>
<evidence type="ECO:0000259" key="10">
    <source>
        <dbReference type="Pfam" id="PF08501"/>
    </source>
</evidence>
<dbReference type="Gene3D" id="3.40.50.720">
    <property type="entry name" value="NAD(P)-binding Rossmann-like Domain"/>
    <property type="match status" value="1"/>
</dbReference>
<dbReference type="CDD" id="cd01065">
    <property type="entry name" value="NAD_bind_Shikimate_DH"/>
    <property type="match status" value="1"/>
</dbReference>
<evidence type="ECO:0000256" key="2">
    <source>
        <dbReference type="ARBA" id="ARBA00012962"/>
    </source>
</evidence>
<dbReference type="InterPro" id="IPR041121">
    <property type="entry name" value="SDH_C"/>
</dbReference>
<evidence type="ECO:0000313" key="12">
    <source>
        <dbReference type="EMBL" id="SEJ08607.1"/>
    </source>
</evidence>
<evidence type="ECO:0000256" key="3">
    <source>
        <dbReference type="ARBA" id="ARBA00022605"/>
    </source>
</evidence>
<dbReference type="PANTHER" id="PTHR21089:SF1">
    <property type="entry name" value="BIFUNCTIONAL 3-DEHYDROQUINATE DEHYDRATASE_SHIKIMATE DEHYDROGENASE, CHLOROPLASTIC"/>
    <property type="match status" value="1"/>
</dbReference>
<dbReference type="InterPro" id="IPR022893">
    <property type="entry name" value="Shikimate_DH_fam"/>
</dbReference>
<feature type="binding site" evidence="8">
    <location>
        <position position="83"/>
    </location>
    <ligand>
        <name>NADP(+)</name>
        <dbReference type="ChEBI" id="CHEBI:58349"/>
    </ligand>
</feature>
<dbReference type="GO" id="GO:0019632">
    <property type="term" value="P:shikimate metabolic process"/>
    <property type="evidence" value="ECO:0007669"/>
    <property type="project" value="InterPro"/>
</dbReference>
<dbReference type="SUPFAM" id="SSF51735">
    <property type="entry name" value="NAD(P)-binding Rossmann-fold domains"/>
    <property type="match status" value="1"/>
</dbReference>
<feature type="binding site" evidence="8">
    <location>
        <position position="92"/>
    </location>
    <ligand>
        <name>shikimate</name>
        <dbReference type="ChEBI" id="CHEBI:36208"/>
    </ligand>
</feature>
<keyword evidence="3 8" id="KW-0028">Amino-acid biosynthesis</keyword>
<comment type="catalytic activity">
    <reaction evidence="7 8">
        <text>shikimate + NADP(+) = 3-dehydroshikimate + NADPH + H(+)</text>
        <dbReference type="Rhea" id="RHEA:17737"/>
        <dbReference type="ChEBI" id="CHEBI:15378"/>
        <dbReference type="ChEBI" id="CHEBI:16630"/>
        <dbReference type="ChEBI" id="CHEBI:36208"/>
        <dbReference type="ChEBI" id="CHEBI:57783"/>
        <dbReference type="ChEBI" id="CHEBI:58349"/>
        <dbReference type="EC" id="1.1.1.25"/>
    </reaction>
</comment>
<evidence type="ECO:0000259" key="11">
    <source>
        <dbReference type="Pfam" id="PF18317"/>
    </source>
</evidence>
<dbReference type="GO" id="GO:0009423">
    <property type="term" value="P:chorismate biosynthetic process"/>
    <property type="evidence" value="ECO:0007669"/>
    <property type="project" value="UniProtKB-UniRule"/>
</dbReference>
<dbReference type="InterPro" id="IPR006151">
    <property type="entry name" value="Shikm_DH/Glu-tRNA_Rdtase"/>
</dbReference>
<accession>A0A1H6W3H7</accession>
<feature type="binding site" evidence="8">
    <location>
        <begin position="131"/>
        <end position="135"/>
    </location>
    <ligand>
        <name>NADP(+)</name>
        <dbReference type="ChEBI" id="CHEBI:58349"/>
    </ligand>
</feature>
<dbReference type="SUPFAM" id="SSF53223">
    <property type="entry name" value="Aminoacid dehydrogenase-like, N-terminal domain"/>
    <property type="match status" value="1"/>
</dbReference>
<comment type="function">
    <text evidence="8">Involved in the biosynthesis of the chorismate, which leads to the biosynthesis of aromatic amino acids. Catalyzes the reversible NADPH linked reduction of 3-dehydroshikimate (DHSA) to yield shikimate (SA).</text>
</comment>
<proteinExistence type="inferred from homology"/>
<evidence type="ECO:0000313" key="13">
    <source>
        <dbReference type="Proteomes" id="UP000199662"/>
    </source>
</evidence>
<evidence type="ECO:0000256" key="7">
    <source>
        <dbReference type="ARBA" id="ARBA00049442"/>
    </source>
</evidence>
<dbReference type="GO" id="GO:0050661">
    <property type="term" value="F:NADP binding"/>
    <property type="evidence" value="ECO:0007669"/>
    <property type="project" value="InterPro"/>
</dbReference>
<feature type="binding site" evidence="8">
    <location>
        <begin position="20"/>
        <end position="22"/>
    </location>
    <ligand>
        <name>shikimate</name>
        <dbReference type="ChEBI" id="CHEBI:36208"/>
    </ligand>
</feature>
<feature type="binding site" evidence="8">
    <location>
        <position position="256"/>
    </location>
    <ligand>
        <name>shikimate</name>
        <dbReference type="ChEBI" id="CHEBI:36208"/>
    </ligand>
</feature>
<keyword evidence="13" id="KW-1185">Reference proteome</keyword>
<dbReference type="Pfam" id="PF01488">
    <property type="entry name" value="Shikimate_DH"/>
    <property type="match status" value="1"/>
</dbReference>
<dbReference type="GO" id="GO:0005829">
    <property type="term" value="C:cytosol"/>
    <property type="evidence" value="ECO:0007669"/>
    <property type="project" value="TreeGrafter"/>
</dbReference>
<comment type="caution">
    <text evidence="8">Lacks conserved residue(s) required for the propagation of feature annotation.</text>
</comment>
<dbReference type="InterPro" id="IPR011342">
    <property type="entry name" value="Shikimate_DH"/>
</dbReference>
<dbReference type="InterPro" id="IPR046346">
    <property type="entry name" value="Aminoacid_DH-like_N_sf"/>
</dbReference>
<evidence type="ECO:0000259" key="9">
    <source>
        <dbReference type="Pfam" id="PF01488"/>
    </source>
</evidence>
<comment type="similarity">
    <text evidence="8">Belongs to the shikimate dehydrogenase family.</text>
</comment>
<feature type="binding site" evidence="8">
    <location>
        <position position="226"/>
    </location>
    <ligand>
        <name>NADP(+)</name>
        <dbReference type="ChEBI" id="CHEBI:58349"/>
    </ligand>
</feature>
<dbReference type="NCBIfam" id="TIGR00507">
    <property type="entry name" value="aroE"/>
    <property type="match status" value="1"/>
</dbReference>
<evidence type="ECO:0000256" key="5">
    <source>
        <dbReference type="ARBA" id="ARBA00023002"/>
    </source>
</evidence>
<keyword evidence="5 8" id="KW-0560">Oxidoreductase</keyword>
<dbReference type="GO" id="GO:0009073">
    <property type="term" value="P:aromatic amino acid family biosynthetic process"/>
    <property type="evidence" value="ECO:0007669"/>
    <property type="project" value="UniProtKB-KW"/>
</dbReference>
<feature type="active site" description="Proton acceptor" evidence="8">
    <location>
        <position position="71"/>
    </location>
</feature>
<dbReference type="GO" id="GO:0008652">
    <property type="term" value="P:amino acid biosynthetic process"/>
    <property type="evidence" value="ECO:0007669"/>
    <property type="project" value="UniProtKB-KW"/>
</dbReference>
<dbReference type="STRING" id="84035.SAMN05660742_103109"/>
<dbReference type="GO" id="GO:0004764">
    <property type="term" value="F:shikimate 3-dehydrogenase (NADP+) activity"/>
    <property type="evidence" value="ECO:0007669"/>
    <property type="project" value="UniProtKB-UniRule"/>
</dbReference>
<feature type="binding site" evidence="8">
    <location>
        <position position="228"/>
    </location>
    <ligand>
        <name>shikimate</name>
        <dbReference type="ChEBI" id="CHEBI:36208"/>
    </ligand>
</feature>
<gene>
    <name evidence="8" type="primary">aroE</name>
    <name evidence="12" type="ORF">SAMN05660742_103109</name>
</gene>
<dbReference type="UniPathway" id="UPA00053">
    <property type="reaction ID" value="UER00087"/>
</dbReference>
<reference evidence="12 13" key="1">
    <citation type="submission" date="2016-10" db="EMBL/GenBank/DDBJ databases">
        <authorList>
            <person name="de Groot N.N."/>
        </authorList>
    </citation>
    <scope>NUCLEOTIDE SEQUENCE [LARGE SCALE GENOMIC DNA]</scope>
    <source>
        <strain evidence="12 13">DSM 2179</strain>
    </source>
</reference>
<dbReference type="InterPro" id="IPR013708">
    <property type="entry name" value="Shikimate_DH-bd_N"/>
</dbReference>
<dbReference type="Gene3D" id="3.40.50.10860">
    <property type="entry name" value="Leucine Dehydrogenase, chain A, domain 1"/>
    <property type="match status" value="1"/>
</dbReference>
<dbReference type="EMBL" id="FNZK01000003">
    <property type="protein sequence ID" value="SEJ08607.1"/>
    <property type="molecule type" value="Genomic_DNA"/>
</dbReference>
<organism evidence="12 13">
    <name type="scientific">Propionispira arboris</name>
    <dbReference type="NCBI Taxonomy" id="84035"/>
    <lineage>
        <taxon>Bacteria</taxon>
        <taxon>Bacillati</taxon>
        <taxon>Bacillota</taxon>
        <taxon>Negativicutes</taxon>
        <taxon>Selenomonadales</taxon>
        <taxon>Selenomonadaceae</taxon>
        <taxon>Propionispira</taxon>
    </lineage>
</organism>
<feature type="domain" description="Quinate/shikimate 5-dehydrogenase/glutamyl-tRNA reductase" evidence="9">
    <location>
        <begin position="117"/>
        <end position="171"/>
    </location>
</feature>
<evidence type="ECO:0000256" key="6">
    <source>
        <dbReference type="ARBA" id="ARBA00023141"/>
    </source>
</evidence>
<keyword evidence="4 8" id="KW-0521">NADP</keyword>
<dbReference type="Proteomes" id="UP000199662">
    <property type="component" value="Unassembled WGS sequence"/>
</dbReference>
<evidence type="ECO:0000256" key="1">
    <source>
        <dbReference type="ARBA" id="ARBA00004871"/>
    </source>
</evidence>
<keyword evidence="6 8" id="KW-0057">Aromatic amino acid biosynthesis</keyword>
<dbReference type="AlphaFoldDB" id="A0A1H6W3H7"/>
<comment type="subunit">
    <text evidence="8">Homodimer.</text>
</comment>
<dbReference type="EC" id="1.1.1.25" evidence="2 8"/>
<dbReference type="Pfam" id="PF18317">
    <property type="entry name" value="SDH_C"/>
    <property type="match status" value="1"/>
</dbReference>
<dbReference type="InterPro" id="IPR036291">
    <property type="entry name" value="NAD(P)-bd_dom_sf"/>
</dbReference>
<dbReference type="NCBIfam" id="NF001314">
    <property type="entry name" value="PRK00258.2-2"/>
    <property type="match status" value="1"/>
</dbReference>
<feature type="binding site" evidence="8">
    <location>
        <position position="107"/>
    </location>
    <ligand>
        <name>shikimate</name>
        <dbReference type="ChEBI" id="CHEBI:36208"/>
    </ligand>
</feature>
<feature type="domain" description="SDH C-terminal" evidence="11">
    <location>
        <begin position="249"/>
        <end position="279"/>
    </location>
</feature>
<dbReference type="HAMAP" id="MF_00222">
    <property type="entry name" value="Shikimate_DH_AroE"/>
    <property type="match status" value="1"/>
</dbReference>
<evidence type="ECO:0000256" key="8">
    <source>
        <dbReference type="HAMAP-Rule" id="MF_00222"/>
    </source>
</evidence>
<dbReference type="PANTHER" id="PTHR21089">
    <property type="entry name" value="SHIKIMATE DEHYDROGENASE"/>
    <property type="match status" value="1"/>
</dbReference>
<feature type="domain" description="Shikimate dehydrogenase substrate binding N-terminal" evidence="10">
    <location>
        <begin position="12"/>
        <end position="94"/>
    </location>
</feature>
<sequence length="283" mass="31196">MLYTGKTKILGVIGCPVEHSLSPAMQNAALLKAGLDYAYIAMPVQPECLQNAVAGIVALGFRGFNVTIPHKVNIMSLLDTIDENSRMIGAVNTVVIEQGKLAGYNTDSIGFIVALKKQNFVIEHKKAALLGAGGAARAIIWGLISNKIQQIVIGVRNIEKVKPLVEEFKKFIDIELFHWEDPVFQKKLGSVDLLINTTPLGMHPKIDESPAVNWQYIKNDTFVYDIIYTPQETKFLAAAKKHGNPTLNGEQMLVEQGAAAFELWTKQRPDTQIMTEQLQKALG</sequence>
<protein>
    <recommendedName>
        <fullName evidence="2 8">Shikimate dehydrogenase (NADP(+))</fullName>
        <shortName evidence="8">SDH</shortName>
        <ecNumber evidence="2 8">1.1.1.25</ecNumber>
    </recommendedName>
</protein>
<name>A0A1H6W3H7_9FIRM</name>
<evidence type="ECO:0000256" key="4">
    <source>
        <dbReference type="ARBA" id="ARBA00022857"/>
    </source>
</evidence>